<dbReference type="PANTHER" id="PTHR44379">
    <property type="entry name" value="OXIDOREDUCTASE WITH IRON-SULFUR SUBUNIT"/>
    <property type="match status" value="1"/>
</dbReference>
<dbReference type="Gene3D" id="3.10.20.30">
    <property type="match status" value="1"/>
</dbReference>
<evidence type="ECO:0000256" key="2">
    <source>
        <dbReference type="ARBA" id="ARBA00022723"/>
    </source>
</evidence>
<dbReference type="GO" id="GO:0051537">
    <property type="term" value="F:2 iron, 2 sulfur cluster binding"/>
    <property type="evidence" value="ECO:0007669"/>
    <property type="project" value="UniProtKB-KW"/>
</dbReference>
<dbReference type="SUPFAM" id="SSF47741">
    <property type="entry name" value="CO dehydrogenase ISP C-domain like"/>
    <property type="match status" value="1"/>
</dbReference>
<dbReference type="RefSeq" id="WP_088173849.1">
    <property type="nucleotide sequence ID" value="NZ_JAURTK010000003.1"/>
</dbReference>
<evidence type="ECO:0000259" key="6">
    <source>
        <dbReference type="PROSITE" id="PS51085"/>
    </source>
</evidence>
<keyword evidence="1" id="KW-0001">2Fe-2S</keyword>
<evidence type="ECO:0000256" key="3">
    <source>
        <dbReference type="ARBA" id="ARBA00023002"/>
    </source>
</evidence>
<dbReference type="Pfam" id="PF01799">
    <property type="entry name" value="Fer2_2"/>
    <property type="match status" value="1"/>
</dbReference>
<proteinExistence type="predicted"/>
<organism evidence="7 8">
    <name type="scientific">Paraburkholderia caledonica</name>
    <dbReference type="NCBI Taxonomy" id="134536"/>
    <lineage>
        <taxon>Bacteria</taxon>
        <taxon>Pseudomonadati</taxon>
        <taxon>Pseudomonadota</taxon>
        <taxon>Betaproteobacteria</taxon>
        <taxon>Burkholderiales</taxon>
        <taxon>Burkholderiaceae</taxon>
        <taxon>Paraburkholderia</taxon>
    </lineage>
</organism>
<protein>
    <submittedName>
        <fullName evidence="7">Carbon-monoxide dehydrogenase small subunit</fullName>
        <ecNumber evidence="7">1.2.7.4</ecNumber>
    </submittedName>
</protein>
<dbReference type="InterPro" id="IPR006058">
    <property type="entry name" value="2Fe2S_fd_BS"/>
</dbReference>
<evidence type="ECO:0000313" key="8">
    <source>
        <dbReference type="Proteomes" id="UP001229486"/>
    </source>
</evidence>
<dbReference type="Proteomes" id="UP001229486">
    <property type="component" value="Unassembled WGS sequence"/>
</dbReference>
<keyword evidence="3 7" id="KW-0560">Oxidoreductase</keyword>
<evidence type="ECO:0000256" key="4">
    <source>
        <dbReference type="ARBA" id="ARBA00023004"/>
    </source>
</evidence>
<feature type="domain" description="2Fe-2S ferredoxin-type" evidence="6">
    <location>
        <begin position="5"/>
        <end position="81"/>
    </location>
</feature>
<dbReference type="EC" id="1.2.7.4" evidence="7"/>
<dbReference type="GO" id="GO:0046872">
    <property type="term" value="F:metal ion binding"/>
    <property type="evidence" value="ECO:0007669"/>
    <property type="project" value="UniProtKB-KW"/>
</dbReference>
<dbReference type="SUPFAM" id="SSF54292">
    <property type="entry name" value="2Fe-2S ferredoxin-like"/>
    <property type="match status" value="1"/>
</dbReference>
<dbReference type="PANTHER" id="PTHR44379:SF5">
    <property type="entry name" value="OXIDOREDUCTASE WITH IRON-SULFUR SUBUNIT"/>
    <property type="match status" value="1"/>
</dbReference>
<dbReference type="InterPro" id="IPR036884">
    <property type="entry name" value="2Fe-2S-bd_dom_sf"/>
</dbReference>
<dbReference type="PROSITE" id="PS00197">
    <property type="entry name" value="2FE2S_FER_1"/>
    <property type="match status" value="1"/>
</dbReference>
<evidence type="ECO:0000313" key="7">
    <source>
        <dbReference type="EMBL" id="MDP9647268.1"/>
    </source>
</evidence>
<keyword evidence="4" id="KW-0408">Iron</keyword>
<sequence>MKGTIEVRLTLNGEPRSERVDSRLLLVELIRDALDAKGTRIGCLTGDCGACTVLLDGEVRKSCLVLAASISGNDVRTIEGLSGIEALQEAFIAENGFQCGFCTSGMLIAAADLLRHNSSPSHEEIRHAISGNLCRCTGYESIVNAIHRAAHGESTRAPAGDDPG</sequence>
<keyword evidence="5" id="KW-0411">Iron-sulfur</keyword>
<gene>
    <name evidence="7" type="ORF">J2793_002714</name>
</gene>
<dbReference type="InterPro" id="IPR036010">
    <property type="entry name" value="2Fe-2S_ferredoxin-like_sf"/>
</dbReference>
<comment type="caution">
    <text evidence="7">The sequence shown here is derived from an EMBL/GenBank/DDBJ whole genome shotgun (WGS) entry which is preliminary data.</text>
</comment>
<dbReference type="GO" id="GO:0043885">
    <property type="term" value="F:anaerobic carbon-monoxide dehydrogenase activity"/>
    <property type="evidence" value="ECO:0007669"/>
    <property type="project" value="UniProtKB-EC"/>
</dbReference>
<dbReference type="InterPro" id="IPR012675">
    <property type="entry name" value="Beta-grasp_dom_sf"/>
</dbReference>
<dbReference type="InterPro" id="IPR051452">
    <property type="entry name" value="Diverse_Oxidoreductases"/>
</dbReference>
<dbReference type="InterPro" id="IPR002888">
    <property type="entry name" value="2Fe-2S-bd"/>
</dbReference>
<dbReference type="PROSITE" id="PS51085">
    <property type="entry name" value="2FE2S_FER_2"/>
    <property type="match status" value="1"/>
</dbReference>
<dbReference type="InterPro" id="IPR001041">
    <property type="entry name" value="2Fe-2S_ferredoxin-type"/>
</dbReference>
<evidence type="ECO:0000256" key="5">
    <source>
        <dbReference type="ARBA" id="ARBA00023014"/>
    </source>
</evidence>
<reference evidence="7" key="1">
    <citation type="submission" date="2023-07" db="EMBL/GenBank/DDBJ databases">
        <title>Sorghum-associated microbial communities from plants grown in Nebraska, USA.</title>
        <authorList>
            <person name="Schachtman D."/>
        </authorList>
    </citation>
    <scope>NUCLEOTIDE SEQUENCE</scope>
    <source>
        <strain evidence="7">DS1061</strain>
    </source>
</reference>
<name>A0AB73IB89_9BURK</name>
<dbReference type="EMBL" id="JAURTK010000003">
    <property type="protein sequence ID" value="MDP9647268.1"/>
    <property type="molecule type" value="Genomic_DNA"/>
</dbReference>
<dbReference type="AlphaFoldDB" id="A0AB73IB89"/>
<dbReference type="Gene3D" id="1.10.150.120">
    <property type="entry name" value="[2Fe-2S]-binding domain"/>
    <property type="match status" value="1"/>
</dbReference>
<dbReference type="Pfam" id="PF00111">
    <property type="entry name" value="Fer2"/>
    <property type="match status" value="1"/>
</dbReference>
<evidence type="ECO:0000256" key="1">
    <source>
        <dbReference type="ARBA" id="ARBA00022714"/>
    </source>
</evidence>
<keyword evidence="2" id="KW-0479">Metal-binding</keyword>
<accession>A0AB73IB89</accession>